<dbReference type="InterPro" id="IPR035938">
    <property type="entry name" value="Hemerythrin-like_sf"/>
</dbReference>
<evidence type="ECO:0000256" key="1">
    <source>
        <dbReference type="ARBA" id="ARBA00010587"/>
    </source>
</evidence>
<dbReference type="InterPro" id="IPR012312">
    <property type="entry name" value="Hemerythrin-like"/>
</dbReference>
<feature type="domain" description="Hemerythrin-like" evidence="4">
    <location>
        <begin position="14"/>
        <end position="124"/>
    </location>
</feature>
<dbReference type="PANTHER" id="PTHR37164:SF1">
    <property type="entry name" value="BACTERIOHEMERYTHRIN"/>
    <property type="match status" value="1"/>
</dbReference>
<comment type="caution">
    <text evidence="5">The sequence shown here is derived from an EMBL/GenBank/DDBJ whole genome shotgun (WGS) entry which is preliminary data.</text>
</comment>
<dbReference type="NCBIfam" id="TIGR02481">
    <property type="entry name" value="hemeryth_dom"/>
    <property type="match status" value="1"/>
</dbReference>
<evidence type="ECO:0000313" key="5">
    <source>
        <dbReference type="EMBL" id="RAI25765.1"/>
    </source>
</evidence>
<dbReference type="RefSeq" id="WP_111435545.1">
    <property type="nucleotide sequence ID" value="NZ_JACIGG010000015.1"/>
</dbReference>
<dbReference type="SUPFAM" id="SSF47188">
    <property type="entry name" value="Hemerythrin-like"/>
    <property type="match status" value="1"/>
</dbReference>
<dbReference type="InterPro" id="IPR050669">
    <property type="entry name" value="Hemerythrin"/>
</dbReference>
<dbReference type="CDD" id="cd12107">
    <property type="entry name" value="Hemerythrin"/>
    <property type="match status" value="1"/>
</dbReference>
<evidence type="ECO:0000256" key="2">
    <source>
        <dbReference type="ARBA" id="ARBA00022723"/>
    </source>
</evidence>
<dbReference type="Pfam" id="PF01814">
    <property type="entry name" value="Hemerythrin"/>
    <property type="match status" value="1"/>
</dbReference>
<protein>
    <recommendedName>
        <fullName evidence="4">Hemerythrin-like domain-containing protein</fullName>
    </recommendedName>
</protein>
<accession>A0A327JI81</accession>
<dbReference type="Gene3D" id="1.20.120.50">
    <property type="entry name" value="Hemerythrin-like"/>
    <property type="match status" value="1"/>
</dbReference>
<keyword evidence="3" id="KW-0408">Iron</keyword>
<evidence type="ECO:0000259" key="4">
    <source>
        <dbReference type="Pfam" id="PF01814"/>
    </source>
</evidence>
<sequence length="140" mass="15348">MTLLVWQEDRHRLGVDAMDETHLAFADLVNRLGTAADPAAFQALFAELCAHTEAHFAEEDRMMVESGFPALTEHRGEHRRVLGQLSQIGERVARGRISMGRAYVADLPSWFDLHAATMDSALAAHLKKTGIGLGQEATAP</sequence>
<dbReference type="EMBL" id="NPEV01000041">
    <property type="protein sequence ID" value="RAI25765.1"/>
    <property type="molecule type" value="Genomic_DNA"/>
</dbReference>
<evidence type="ECO:0000313" key="6">
    <source>
        <dbReference type="Proteomes" id="UP000249299"/>
    </source>
</evidence>
<dbReference type="AlphaFoldDB" id="A0A327JI81"/>
<organism evidence="5 6">
    <name type="scientific">Rhodobium orientis</name>
    <dbReference type="NCBI Taxonomy" id="34017"/>
    <lineage>
        <taxon>Bacteria</taxon>
        <taxon>Pseudomonadati</taxon>
        <taxon>Pseudomonadota</taxon>
        <taxon>Alphaproteobacteria</taxon>
        <taxon>Hyphomicrobiales</taxon>
        <taxon>Rhodobiaceae</taxon>
        <taxon>Rhodobium</taxon>
    </lineage>
</organism>
<evidence type="ECO:0000256" key="3">
    <source>
        <dbReference type="ARBA" id="ARBA00023004"/>
    </source>
</evidence>
<reference evidence="5 6" key="1">
    <citation type="submission" date="2017-07" db="EMBL/GenBank/DDBJ databases">
        <title>Draft Genome Sequences of Select Purple Nonsulfur Bacteria.</title>
        <authorList>
            <person name="Lasarre B."/>
            <person name="Mckinlay J.B."/>
        </authorList>
    </citation>
    <scope>NUCLEOTIDE SEQUENCE [LARGE SCALE GENOMIC DNA]</scope>
    <source>
        <strain evidence="5 6">DSM 11290</strain>
    </source>
</reference>
<comment type="similarity">
    <text evidence="1">Belongs to the hemerythrin family.</text>
</comment>
<dbReference type="OrthoDB" id="5296936at2"/>
<proteinExistence type="inferred from homology"/>
<keyword evidence="6" id="KW-1185">Reference proteome</keyword>
<dbReference type="GO" id="GO:0046872">
    <property type="term" value="F:metal ion binding"/>
    <property type="evidence" value="ECO:0007669"/>
    <property type="project" value="UniProtKB-KW"/>
</dbReference>
<keyword evidence="2" id="KW-0479">Metal-binding</keyword>
<dbReference type="InterPro" id="IPR012827">
    <property type="entry name" value="Hemerythrin_metal-bd"/>
</dbReference>
<dbReference type="Proteomes" id="UP000249299">
    <property type="component" value="Unassembled WGS sequence"/>
</dbReference>
<gene>
    <name evidence="5" type="ORF">CH339_16795</name>
</gene>
<name>A0A327JI81_9HYPH</name>
<dbReference type="PANTHER" id="PTHR37164">
    <property type="entry name" value="BACTERIOHEMERYTHRIN"/>
    <property type="match status" value="1"/>
</dbReference>